<keyword evidence="5" id="KW-0862">Zinc</keyword>
<dbReference type="Gene3D" id="3.30.70.270">
    <property type="match status" value="1"/>
</dbReference>
<dbReference type="InterPro" id="IPR036875">
    <property type="entry name" value="Znf_CCHC_sf"/>
</dbReference>
<dbReference type="GO" id="GO:0004519">
    <property type="term" value="F:endonuclease activity"/>
    <property type="evidence" value="ECO:0007669"/>
    <property type="project" value="UniProtKB-KW"/>
</dbReference>
<dbReference type="Proteomes" id="UP000499080">
    <property type="component" value="Unassembled WGS sequence"/>
</dbReference>
<proteinExistence type="predicted"/>
<keyword evidence="3" id="KW-0540">Nuclease</keyword>
<dbReference type="InterPro" id="IPR021109">
    <property type="entry name" value="Peptidase_aspartic_dom_sf"/>
</dbReference>
<evidence type="ECO:0000256" key="2">
    <source>
        <dbReference type="ARBA" id="ARBA00022695"/>
    </source>
</evidence>
<dbReference type="Gene3D" id="3.10.10.10">
    <property type="entry name" value="HIV Type 1 Reverse Transcriptase, subunit A, domain 1"/>
    <property type="match status" value="1"/>
</dbReference>
<dbReference type="InterPro" id="IPR043128">
    <property type="entry name" value="Rev_trsase/Diguanyl_cyclase"/>
</dbReference>
<reference evidence="8 9" key="1">
    <citation type="journal article" date="2019" name="Sci. Rep.">
        <title>Orb-weaving spider Araneus ventricosus genome elucidates the spidroin gene catalogue.</title>
        <authorList>
            <person name="Kono N."/>
            <person name="Nakamura H."/>
            <person name="Ohtoshi R."/>
            <person name="Moran D.A.P."/>
            <person name="Shinohara A."/>
            <person name="Yoshida Y."/>
            <person name="Fujiwara M."/>
            <person name="Mori M."/>
            <person name="Tomita M."/>
            <person name="Arakawa K."/>
        </authorList>
    </citation>
    <scope>NUCLEOTIDE SEQUENCE [LARGE SCALE GENOMIC DNA]</scope>
</reference>
<dbReference type="PANTHER" id="PTHR37984:SF5">
    <property type="entry name" value="PROTEIN NYNRIN-LIKE"/>
    <property type="match status" value="1"/>
</dbReference>
<protein>
    <submittedName>
        <fullName evidence="8">Transposon Ty3-I Gag-Pol polyprotein</fullName>
    </submittedName>
</protein>
<organism evidence="8 9">
    <name type="scientific">Araneus ventricosus</name>
    <name type="common">Orbweaver spider</name>
    <name type="synonym">Epeira ventricosa</name>
    <dbReference type="NCBI Taxonomy" id="182803"/>
    <lineage>
        <taxon>Eukaryota</taxon>
        <taxon>Metazoa</taxon>
        <taxon>Ecdysozoa</taxon>
        <taxon>Arthropoda</taxon>
        <taxon>Chelicerata</taxon>
        <taxon>Arachnida</taxon>
        <taxon>Araneae</taxon>
        <taxon>Araneomorphae</taxon>
        <taxon>Entelegynae</taxon>
        <taxon>Araneoidea</taxon>
        <taxon>Araneidae</taxon>
        <taxon>Araneus</taxon>
    </lineage>
</organism>
<comment type="caution">
    <text evidence="8">The sequence shown here is derived from an EMBL/GenBank/DDBJ whole genome shotgun (WGS) entry which is preliminary data.</text>
</comment>
<name>A0A4Y2H860_ARAVE</name>
<accession>A0A4Y2H860</accession>
<evidence type="ECO:0000256" key="4">
    <source>
        <dbReference type="ARBA" id="ARBA00022759"/>
    </source>
</evidence>
<dbReference type="Gene3D" id="2.40.70.10">
    <property type="entry name" value="Acid Proteases"/>
    <property type="match status" value="1"/>
</dbReference>
<dbReference type="GO" id="GO:0071897">
    <property type="term" value="P:DNA biosynthetic process"/>
    <property type="evidence" value="ECO:0007669"/>
    <property type="project" value="UniProtKB-ARBA"/>
</dbReference>
<dbReference type="SUPFAM" id="SSF50630">
    <property type="entry name" value="Acid proteases"/>
    <property type="match status" value="1"/>
</dbReference>
<dbReference type="Gene3D" id="4.10.60.10">
    <property type="entry name" value="Zinc finger, CCHC-type"/>
    <property type="match status" value="1"/>
</dbReference>
<sequence>MNRYVSPSPVGRNPLQSSMVRPTHPINRETFVRERRSSYPGLTRVRCFRCGELGHVARFCTQGERQPGEMVLGIVNSPHTGSVEFLSPIVSLGGMELRARIDTGADKSLLSRIFASSLLEQGGVNFSNQQVHLCGVSGKRVQAFGKVTGSFEWKGIAREPEFVVVEGLPVPMLIGVDLLQASEAVIDFGKYETLTGTPLRQGEIDWVKMEELAQRSGAVKTRLLGIFQHLPELFCTRPGMVAAVQHRIETGDAAPIYSHPYSLPKNKAKIVEIQVQEMLDAGIIEQSDSSWAAPVVLVPKKDGSTRFCVDYRLLNNVTREDRYPLPLIPVVLRNIGNACIWSTLDLQSGYYTPEEHYQDVEKVLTLLHKAGLTLKPEK</sequence>
<dbReference type="SUPFAM" id="SSF56672">
    <property type="entry name" value="DNA/RNA polymerases"/>
    <property type="match status" value="1"/>
</dbReference>
<evidence type="ECO:0000256" key="6">
    <source>
        <dbReference type="SAM" id="MobiDB-lite"/>
    </source>
</evidence>
<dbReference type="GO" id="GO:0016779">
    <property type="term" value="F:nucleotidyltransferase activity"/>
    <property type="evidence" value="ECO:0007669"/>
    <property type="project" value="UniProtKB-KW"/>
</dbReference>
<keyword evidence="2" id="KW-0548">Nucleotidyltransferase</keyword>
<keyword evidence="5" id="KW-0479">Metal-binding</keyword>
<dbReference type="GO" id="GO:0008270">
    <property type="term" value="F:zinc ion binding"/>
    <property type="evidence" value="ECO:0007669"/>
    <property type="project" value="UniProtKB-KW"/>
</dbReference>
<dbReference type="InterPro" id="IPR043502">
    <property type="entry name" value="DNA/RNA_pol_sf"/>
</dbReference>
<dbReference type="PANTHER" id="PTHR37984">
    <property type="entry name" value="PROTEIN CBG26694"/>
    <property type="match status" value="1"/>
</dbReference>
<dbReference type="GO" id="GO:0003676">
    <property type="term" value="F:nucleic acid binding"/>
    <property type="evidence" value="ECO:0007669"/>
    <property type="project" value="InterPro"/>
</dbReference>
<feature type="region of interest" description="Disordered" evidence="6">
    <location>
        <begin position="1"/>
        <end position="24"/>
    </location>
</feature>
<evidence type="ECO:0000256" key="3">
    <source>
        <dbReference type="ARBA" id="ARBA00022722"/>
    </source>
</evidence>
<evidence type="ECO:0000256" key="5">
    <source>
        <dbReference type="PROSITE-ProRule" id="PRU00047"/>
    </source>
</evidence>
<gene>
    <name evidence="8" type="primary">TY3B-I_1184</name>
    <name evidence="8" type="ORF">AVEN_195058_1</name>
</gene>
<dbReference type="SUPFAM" id="SSF57756">
    <property type="entry name" value="Retrovirus zinc finger-like domains"/>
    <property type="match status" value="1"/>
</dbReference>
<dbReference type="SMART" id="SM00343">
    <property type="entry name" value="ZnF_C2HC"/>
    <property type="match status" value="1"/>
</dbReference>
<evidence type="ECO:0000259" key="7">
    <source>
        <dbReference type="PROSITE" id="PS50158"/>
    </source>
</evidence>
<evidence type="ECO:0000313" key="9">
    <source>
        <dbReference type="Proteomes" id="UP000499080"/>
    </source>
</evidence>
<dbReference type="AlphaFoldDB" id="A0A4Y2H860"/>
<dbReference type="CDD" id="cd01647">
    <property type="entry name" value="RT_LTR"/>
    <property type="match status" value="1"/>
</dbReference>
<evidence type="ECO:0000313" key="8">
    <source>
        <dbReference type="EMBL" id="GBM61351.1"/>
    </source>
</evidence>
<dbReference type="InterPro" id="IPR050951">
    <property type="entry name" value="Retrovirus_Pol_polyprotein"/>
</dbReference>
<keyword evidence="1" id="KW-0808">Transferase</keyword>
<feature type="domain" description="CCHC-type" evidence="7">
    <location>
        <begin position="46"/>
        <end position="62"/>
    </location>
</feature>
<dbReference type="OrthoDB" id="112267at2759"/>
<keyword evidence="4" id="KW-0255">Endonuclease</keyword>
<evidence type="ECO:0000256" key="1">
    <source>
        <dbReference type="ARBA" id="ARBA00022679"/>
    </source>
</evidence>
<keyword evidence="5" id="KW-0863">Zinc-finger</keyword>
<keyword evidence="4" id="KW-0378">Hydrolase</keyword>
<keyword evidence="9" id="KW-1185">Reference proteome</keyword>
<dbReference type="InterPro" id="IPR001878">
    <property type="entry name" value="Znf_CCHC"/>
</dbReference>
<dbReference type="PROSITE" id="PS50158">
    <property type="entry name" value="ZF_CCHC"/>
    <property type="match status" value="1"/>
</dbReference>
<dbReference type="EMBL" id="BGPR01101917">
    <property type="protein sequence ID" value="GBM61351.1"/>
    <property type="molecule type" value="Genomic_DNA"/>
</dbReference>
<dbReference type="Pfam" id="PF00098">
    <property type="entry name" value="zf-CCHC"/>
    <property type="match status" value="1"/>
</dbReference>